<evidence type="ECO:0000313" key="4">
    <source>
        <dbReference type="Proteomes" id="UP000054481"/>
    </source>
</evidence>
<dbReference type="Proteomes" id="UP000054481">
    <property type="component" value="Unassembled WGS sequence"/>
</dbReference>
<evidence type="ECO:0000313" key="2">
    <source>
        <dbReference type="EMBL" id="KJZ71438.1"/>
    </source>
</evidence>
<feature type="compositionally biased region" description="Gly residues" evidence="1">
    <location>
        <begin position="203"/>
        <end position="219"/>
    </location>
</feature>
<reference evidence="2 4" key="1">
    <citation type="journal article" date="2014" name="Genome Biol. Evol.">
        <title>Comparative genomics and transcriptomics analyses reveal divergent lifestyle features of nematode endoparasitic fungus Hirsutella minnesotensis.</title>
        <authorList>
            <person name="Lai Y."/>
            <person name="Liu K."/>
            <person name="Zhang X."/>
            <person name="Zhang X."/>
            <person name="Li K."/>
            <person name="Wang N."/>
            <person name="Shu C."/>
            <person name="Wu Y."/>
            <person name="Wang C."/>
            <person name="Bushley K.E."/>
            <person name="Xiang M."/>
            <person name="Liu X."/>
        </authorList>
    </citation>
    <scope>NUCLEOTIDE SEQUENCE [LARGE SCALE GENOMIC DNA]</scope>
    <source>
        <strain evidence="2 4">3608</strain>
    </source>
</reference>
<feature type="compositionally biased region" description="Basic residues" evidence="1">
    <location>
        <begin position="179"/>
        <end position="188"/>
    </location>
</feature>
<dbReference type="OrthoDB" id="10545389at2759"/>
<organism evidence="2 4">
    <name type="scientific">Hirsutella minnesotensis 3608</name>
    <dbReference type="NCBI Taxonomy" id="1043627"/>
    <lineage>
        <taxon>Eukaryota</taxon>
        <taxon>Fungi</taxon>
        <taxon>Dikarya</taxon>
        <taxon>Ascomycota</taxon>
        <taxon>Pezizomycotina</taxon>
        <taxon>Sordariomycetes</taxon>
        <taxon>Hypocreomycetidae</taxon>
        <taxon>Hypocreales</taxon>
        <taxon>Ophiocordycipitaceae</taxon>
        <taxon>Hirsutella</taxon>
    </lineage>
</organism>
<dbReference type="EMBL" id="KQ030548">
    <property type="protein sequence ID" value="KJZ72313.1"/>
    <property type="molecule type" value="Genomic_DNA"/>
</dbReference>
<dbReference type="EMBL" id="KQ030574">
    <property type="protein sequence ID" value="KJZ71438.1"/>
    <property type="molecule type" value="Genomic_DNA"/>
</dbReference>
<proteinExistence type="predicted"/>
<keyword evidence="4" id="KW-1185">Reference proteome</keyword>
<protein>
    <submittedName>
        <fullName evidence="2">Uncharacterized protein</fullName>
    </submittedName>
</protein>
<evidence type="ECO:0000256" key="1">
    <source>
        <dbReference type="SAM" id="MobiDB-lite"/>
    </source>
</evidence>
<name>A0A0F7ZSI8_9HYPO</name>
<evidence type="ECO:0000313" key="3">
    <source>
        <dbReference type="EMBL" id="KJZ72313.1"/>
    </source>
</evidence>
<dbReference type="AlphaFoldDB" id="A0A0F7ZSI8"/>
<accession>A0A0F7ZSI8</accession>
<feature type="region of interest" description="Disordered" evidence="1">
    <location>
        <begin position="161"/>
        <end position="219"/>
    </location>
</feature>
<feature type="compositionally biased region" description="Polar residues" evidence="1">
    <location>
        <begin position="161"/>
        <end position="178"/>
    </location>
</feature>
<gene>
    <name evidence="3" type="ORF">HIM_08239</name>
    <name evidence="2" type="ORF">HIM_09162</name>
</gene>
<sequence>MAPSNIVLRDMQSAMHQAVPAAVHQWEAPAYGLGHHPSPQSAEDRRHRAINMVNNLYSSKAHQQQRTVYEAAIHYRDNEIPDHPATIEVFLCDVHVGDVAIYEPGDGIQTAKLPLNRAMRACTEKGITPDQYENELSVTIMTNSGRNIPLDQIPSLTTDIETMTETPPNSNDEFPSITNRKKKPGHLKQHIEKSQQQNQYSTGYGGQQQQGSTGYGGQQ</sequence>